<keyword evidence="3" id="KW-1185">Reference proteome</keyword>
<dbReference type="Proteomes" id="UP000291088">
    <property type="component" value="Unassembled WGS sequence"/>
</dbReference>
<dbReference type="InterPro" id="IPR050228">
    <property type="entry name" value="Carboxylesterase_BioH"/>
</dbReference>
<dbReference type="PANTHER" id="PTHR43194">
    <property type="entry name" value="HYDROLASE ALPHA/BETA FOLD FAMILY"/>
    <property type="match status" value="1"/>
</dbReference>
<reference evidence="2 3" key="1">
    <citation type="submission" date="2019-01" db="EMBL/GenBank/DDBJ databases">
        <authorList>
            <person name="Deng T."/>
        </authorList>
    </citation>
    <scope>NUCLEOTIDE SEQUENCE [LARGE SCALE GENOMIC DNA]</scope>
    <source>
        <strain evidence="2 3">F8825</strain>
    </source>
</reference>
<dbReference type="AlphaFoldDB" id="A0A4Q2TJW8"/>
<keyword evidence="2" id="KW-0378">Hydrolase</keyword>
<dbReference type="PANTHER" id="PTHR43194:SF2">
    <property type="entry name" value="PEROXISOMAL MEMBRANE PROTEIN LPX1"/>
    <property type="match status" value="1"/>
</dbReference>
<dbReference type="GO" id="GO:0016787">
    <property type="term" value="F:hydrolase activity"/>
    <property type="evidence" value="ECO:0007669"/>
    <property type="project" value="UniProtKB-KW"/>
</dbReference>
<proteinExistence type="predicted"/>
<dbReference type="Gene3D" id="3.40.50.1820">
    <property type="entry name" value="alpha/beta hydrolase"/>
    <property type="match status" value="1"/>
</dbReference>
<comment type="caution">
    <text evidence="2">The sequence shown here is derived from an EMBL/GenBank/DDBJ whole genome shotgun (WGS) entry which is preliminary data.</text>
</comment>
<name>A0A4Q2TJW8_9HYPH</name>
<evidence type="ECO:0000259" key="1">
    <source>
        <dbReference type="Pfam" id="PF00561"/>
    </source>
</evidence>
<dbReference type="InterPro" id="IPR000073">
    <property type="entry name" value="AB_hydrolase_1"/>
</dbReference>
<organism evidence="2 3">
    <name type="scientific">Ciceribacter ferrooxidans</name>
    <dbReference type="NCBI Taxonomy" id="2509717"/>
    <lineage>
        <taxon>Bacteria</taxon>
        <taxon>Pseudomonadati</taxon>
        <taxon>Pseudomonadota</taxon>
        <taxon>Alphaproteobacteria</taxon>
        <taxon>Hyphomicrobiales</taxon>
        <taxon>Rhizobiaceae</taxon>
        <taxon>Ciceribacter</taxon>
    </lineage>
</organism>
<gene>
    <name evidence="2" type="ORF">EUU22_07690</name>
</gene>
<evidence type="ECO:0000313" key="3">
    <source>
        <dbReference type="Proteomes" id="UP000291088"/>
    </source>
</evidence>
<feature type="domain" description="AB hydrolase-1" evidence="1">
    <location>
        <begin position="32"/>
        <end position="135"/>
    </location>
</feature>
<evidence type="ECO:0000313" key="2">
    <source>
        <dbReference type="EMBL" id="RYC17845.1"/>
    </source>
</evidence>
<accession>A0A4Q2TJW8</accession>
<protein>
    <submittedName>
        <fullName evidence="2">Alpha/beta hydrolase</fullName>
    </submittedName>
</protein>
<dbReference type="RefSeq" id="WP_129331418.1">
    <property type="nucleotide sequence ID" value="NZ_SDVB01000170.1"/>
</dbReference>
<dbReference type="Pfam" id="PF00561">
    <property type="entry name" value="Abhydrolase_1"/>
    <property type="match status" value="1"/>
</dbReference>
<sequence>MAADGSAAFEVTVPDGLTLRGRIFGEAVGGTPVVCLAGLTRNGRDFAPLAQWLANHPERPFKVVTIDSRGRGASDRDPDPSRYTVPVETGDVITVCAALGIARAAFIGTSRGGLILHILAALKPDLLAAAILNDIGPVIEAEGLRHIQSYLGRTARFSDFGQAAVHLQAVHGPHFPALGDDDWQEMAQAIYRERDGVIEADCDPAIAAATVAADFSAPLPDLWPQFEGFAGLPLMAIRGEHSTLLSEETVRQMMRHHPALRWSTAAGQGHAPLLHLDELPEDIHRFFVESVG</sequence>
<dbReference type="InterPro" id="IPR029058">
    <property type="entry name" value="AB_hydrolase_fold"/>
</dbReference>
<dbReference type="EMBL" id="SDVB01000170">
    <property type="protein sequence ID" value="RYC17845.1"/>
    <property type="molecule type" value="Genomic_DNA"/>
</dbReference>
<dbReference type="SUPFAM" id="SSF53474">
    <property type="entry name" value="alpha/beta-Hydrolases"/>
    <property type="match status" value="1"/>
</dbReference>
<dbReference type="OrthoDB" id="9791366at2"/>